<feature type="transmembrane region" description="Helical" evidence="2">
    <location>
        <begin position="51"/>
        <end position="68"/>
    </location>
</feature>
<feature type="transmembrane region" description="Helical" evidence="2">
    <location>
        <begin position="80"/>
        <end position="100"/>
    </location>
</feature>
<feature type="transmembrane region" description="Helical" evidence="2">
    <location>
        <begin position="30"/>
        <end position="46"/>
    </location>
</feature>
<protein>
    <submittedName>
        <fullName evidence="3">Uncharacterized protein</fullName>
    </submittedName>
</protein>
<dbReference type="EMBL" id="CP024087">
    <property type="protein sequence ID" value="AYF30023.1"/>
    <property type="molecule type" value="Genomic_DNA"/>
</dbReference>
<evidence type="ECO:0000256" key="2">
    <source>
        <dbReference type="SAM" id="Phobius"/>
    </source>
</evidence>
<dbReference type="KEGG" id="mtua:CSH63_21685"/>
<gene>
    <name evidence="3" type="ORF">CSH63_21685</name>
</gene>
<keyword evidence="2" id="KW-0812">Transmembrane</keyword>
<keyword evidence="2" id="KW-0472">Membrane</keyword>
<evidence type="ECO:0000313" key="4">
    <source>
        <dbReference type="Proteomes" id="UP000267804"/>
    </source>
</evidence>
<feature type="region of interest" description="Disordered" evidence="1">
    <location>
        <begin position="102"/>
        <end position="139"/>
    </location>
</feature>
<sequence>MGISVAAGAVAVTGAALVVAAVFGAAELPARVLVIAAVVAWFSARVRDLRAVAAVTALAGAVFVGFLANRYGELTGGEGWSYAPLILFAAALGAGCQRMTMTAEDRSGRQTGATPRPCPWETNTMAMPPGSRSGGPDGR</sequence>
<organism evidence="3 4">
    <name type="scientific">Micromonospora tulbaghiae</name>
    <dbReference type="NCBI Taxonomy" id="479978"/>
    <lineage>
        <taxon>Bacteria</taxon>
        <taxon>Bacillati</taxon>
        <taxon>Actinomycetota</taxon>
        <taxon>Actinomycetes</taxon>
        <taxon>Micromonosporales</taxon>
        <taxon>Micromonosporaceae</taxon>
        <taxon>Micromonospora</taxon>
    </lineage>
</organism>
<proteinExistence type="predicted"/>
<reference evidence="3 4" key="1">
    <citation type="submission" date="2017-10" db="EMBL/GenBank/DDBJ databases">
        <title>Integration of genomic and chemical information greatly accelerates assignment of the full stereostructure of myelolactone, a potent inhibitor of myeloma from a marine-derived Micromonospora.</title>
        <authorList>
            <person name="Kim M.C."/>
            <person name="Machado H."/>
            <person name="Jensen P.R."/>
            <person name="Fenical W."/>
        </authorList>
    </citation>
    <scope>NUCLEOTIDE SEQUENCE [LARGE SCALE GENOMIC DNA]</scope>
    <source>
        <strain evidence="3 4">CNY-010</strain>
    </source>
</reference>
<evidence type="ECO:0000313" key="3">
    <source>
        <dbReference type="EMBL" id="AYF30023.1"/>
    </source>
</evidence>
<evidence type="ECO:0000256" key="1">
    <source>
        <dbReference type="SAM" id="MobiDB-lite"/>
    </source>
</evidence>
<dbReference type="Proteomes" id="UP000267804">
    <property type="component" value="Chromosome"/>
</dbReference>
<dbReference type="RefSeq" id="WP_120571847.1">
    <property type="nucleotide sequence ID" value="NZ_CP024087.1"/>
</dbReference>
<dbReference type="AlphaFoldDB" id="A0A386WPR5"/>
<accession>A0A386WPR5</accession>
<keyword evidence="2" id="KW-1133">Transmembrane helix</keyword>
<name>A0A386WPR5_9ACTN</name>